<evidence type="ECO:0000256" key="1">
    <source>
        <dbReference type="ARBA" id="ARBA00022741"/>
    </source>
</evidence>
<dbReference type="GO" id="GO:0005737">
    <property type="term" value="C:cytoplasm"/>
    <property type="evidence" value="ECO:0007669"/>
    <property type="project" value="TreeGrafter"/>
</dbReference>
<dbReference type="STRING" id="1314773.A0A3N2PZH9"/>
<dbReference type="AlphaFoldDB" id="A0A3N2PZH9"/>
<feature type="region of interest" description="Disordered" evidence="3">
    <location>
        <begin position="485"/>
        <end position="592"/>
    </location>
</feature>
<dbReference type="PANTHER" id="PTHR24346">
    <property type="entry name" value="MAP/MICROTUBULE AFFINITY-REGULATING KINASE"/>
    <property type="match status" value="1"/>
</dbReference>
<feature type="region of interest" description="Disordered" evidence="3">
    <location>
        <begin position="629"/>
        <end position="654"/>
    </location>
</feature>
<feature type="region of interest" description="Disordered" evidence="3">
    <location>
        <begin position="427"/>
        <end position="469"/>
    </location>
</feature>
<evidence type="ECO:0000256" key="2">
    <source>
        <dbReference type="ARBA" id="ARBA00022840"/>
    </source>
</evidence>
<keyword evidence="5" id="KW-0418">Kinase</keyword>
<dbReference type="Proteomes" id="UP000272025">
    <property type="component" value="Unassembled WGS sequence"/>
</dbReference>
<gene>
    <name evidence="5" type="ORF">SODALDRAFT_377809</name>
</gene>
<dbReference type="EMBL" id="ML119053">
    <property type="protein sequence ID" value="ROT39903.1"/>
    <property type="molecule type" value="Genomic_DNA"/>
</dbReference>
<reference evidence="5 6" key="1">
    <citation type="journal article" date="2018" name="Mol. Ecol.">
        <title>The obligate alkalophilic soda-lake fungus Sodiomyces alkalinus has shifted to a protein diet.</title>
        <authorList>
            <person name="Grum-Grzhimaylo A.A."/>
            <person name="Falkoski D.L."/>
            <person name="van den Heuvel J."/>
            <person name="Valero-Jimenez C.A."/>
            <person name="Min B."/>
            <person name="Choi I.G."/>
            <person name="Lipzen A."/>
            <person name="Daum C.G."/>
            <person name="Aanen D.K."/>
            <person name="Tsang A."/>
            <person name="Henrissat B."/>
            <person name="Bilanenko E.N."/>
            <person name="de Vries R.P."/>
            <person name="van Kan J.A.L."/>
            <person name="Grigoriev I.V."/>
            <person name="Debets A.J.M."/>
        </authorList>
    </citation>
    <scope>NUCLEOTIDE SEQUENCE [LARGE SCALE GENOMIC DNA]</scope>
    <source>
        <strain evidence="5 6">F11</strain>
    </source>
</reference>
<dbReference type="Pfam" id="PF00069">
    <property type="entry name" value="Pkinase"/>
    <property type="match status" value="1"/>
</dbReference>
<evidence type="ECO:0000313" key="5">
    <source>
        <dbReference type="EMBL" id="ROT39903.1"/>
    </source>
</evidence>
<feature type="compositionally biased region" description="Polar residues" evidence="3">
    <location>
        <begin position="71"/>
        <end position="84"/>
    </location>
</feature>
<feature type="domain" description="Protein kinase" evidence="4">
    <location>
        <begin position="609"/>
        <end position="926"/>
    </location>
</feature>
<feature type="region of interest" description="Disordered" evidence="3">
    <location>
        <begin position="57"/>
        <end position="103"/>
    </location>
</feature>
<proteinExistence type="predicted"/>
<sequence length="995" mass="109231">MLNDTHVEANDTRIERWLVSKTFQVSCKWKAHPRIASPRLDAVSVSVSGHLSSRSEASKDESFLPVAKPSPQWSHECSRSSSAYPPNHKSKPPSNSQHGYSTCNSSPHPPFLFSFVLIQRICELDLSHPEHKPRTPHRDKNNPGFFGVPIHCKSRIEPTADTTIKRHPSHCFFSFSPCSRHIQLDKVFQFHKGDTTRLLPLSPTTSNPVALPRLISLHRIHWARVPAFHACPPGLTQSLFRGGALSTLTEHPRRSCNAPPPPVGAVAAPSGPPTLSFVDCSSTTLQIPLRRISPRITISINDDKDHDVTTGALSNMPTGSASAQYRASSSNCQFQLDDSHSMTPPPLGTDQHSRTAPGPLQIVTDINLASPPRSDSLGRSLSSAFHPVSRTPSFKRAIAAALGTGSAINSRVPSPVISAMGDVTPLPSPLLSGDSPGPWKRFANRSSSRDPMPNAASDAAIVSTSSESSGAALLNAPKRKTYASLEGAEGSAKTPEGLEGSGSVERHGRNRSVSEYVPDPMSIPRRQSTVSGPRVKPEESTGLREPHLRREANLAESRGLTPTVAPPPTPPPSESSKDATDPSATESKPKVQAEYFEACHRDGGKRRRWRAIKLLGQGTFSRVMLATSQANGEEDDDQPIAGQPGIVTPTSDKPSPRRKCLVAIKVCEHGPKGGASEERIEMSLKRELEIMQSIHHPSLVHLKAWNIEPSRAILVLSHCAGGDLFDVATAHRDVLQPALLRRMFSELVGAVRYLHDRKICHRDIKLETPELADPTVDWTTYPYSVVTLTDLGLSRRIADDEKLETRCGSEDYAAPEVIMGLPYDGRATDAWSLGVLLYALLESRLPFDPYPGTGNDGHRMRSRTSHRIARAEWRWIQYAGDDGNHEGSIAKFKEKDMLGAMEITEGLLMRARTRWTLDKVAANEWVAGAIQVEGGIQFREEDEGRSKLDRGKKRQEFQIPAPRLLTRSSRRTQQKEESKGHATRIGMSHVPWRIF</sequence>
<evidence type="ECO:0000256" key="3">
    <source>
        <dbReference type="SAM" id="MobiDB-lite"/>
    </source>
</evidence>
<name>A0A3N2PZH9_SODAK</name>
<feature type="compositionally biased region" description="Basic and acidic residues" evidence="3">
    <location>
        <begin position="535"/>
        <end position="553"/>
    </location>
</feature>
<keyword evidence="1" id="KW-0547">Nucleotide-binding</keyword>
<dbReference type="PANTHER" id="PTHR24346:SF30">
    <property type="entry name" value="MATERNAL EMBRYONIC LEUCINE ZIPPER KINASE"/>
    <property type="match status" value="1"/>
</dbReference>
<organism evidence="5 6">
    <name type="scientific">Sodiomyces alkalinus (strain CBS 110278 / VKM F-3762 / F11)</name>
    <name type="common">Alkaliphilic filamentous fungus</name>
    <dbReference type="NCBI Taxonomy" id="1314773"/>
    <lineage>
        <taxon>Eukaryota</taxon>
        <taxon>Fungi</taxon>
        <taxon>Dikarya</taxon>
        <taxon>Ascomycota</taxon>
        <taxon>Pezizomycotina</taxon>
        <taxon>Sordariomycetes</taxon>
        <taxon>Hypocreomycetidae</taxon>
        <taxon>Glomerellales</taxon>
        <taxon>Plectosphaerellaceae</taxon>
        <taxon>Sodiomyces</taxon>
    </lineage>
</organism>
<dbReference type="InterPro" id="IPR011009">
    <property type="entry name" value="Kinase-like_dom_sf"/>
</dbReference>
<feature type="compositionally biased region" description="Low complexity" evidence="3">
    <location>
        <begin position="429"/>
        <end position="438"/>
    </location>
</feature>
<evidence type="ECO:0000259" key="4">
    <source>
        <dbReference type="PROSITE" id="PS50011"/>
    </source>
</evidence>
<feature type="region of interest" description="Disordered" evidence="3">
    <location>
        <begin position="964"/>
        <end position="984"/>
    </location>
</feature>
<dbReference type="OrthoDB" id="410920at2759"/>
<feature type="region of interest" description="Disordered" evidence="3">
    <location>
        <begin position="250"/>
        <end position="270"/>
    </location>
</feature>
<evidence type="ECO:0000313" key="6">
    <source>
        <dbReference type="Proteomes" id="UP000272025"/>
    </source>
</evidence>
<dbReference type="GO" id="GO:0005524">
    <property type="term" value="F:ATP binding"/>
    <property type="evidence" value="ECO:0007669"/>
    <property type="project" value="UniProtKB-KW"/>
</dbReference>
<keyword evidence="5" id="KW-0808">Transferase</keyword>
<feature type="region of interest" description="Disordered" evidence="3">
    <location>
        <begin position="302"/>
        <end position="357"/>
    </location>
</feature>
<dbReference type="Gene3D" id="1.10.510.10">
    <property type="entry name" value="Transferase(Phosphotransferase) domain 1"/>
    <property type="match status" value="1"/>
</dbReference>
<dbReference type="PROSITE" id="PS50011">
    <property type="entry name" value="PROTEIN_KINASE_DOM"/>
    <property type="match status" value="1"/>
</dbReference>
<dbReference type="GO" id="GO:0004674">
    <property type="term" value="F:protein serine/threonine kinase activity"/>
    <property type="evidence" value="ECO:0007669"/>
    <property type="project" value="TreeGrafter"/>
</dbReference>
<dbReference type="RefSeq" id="XP_028467709.1">
    <property type="nucleotide sequence ID" value="XM_028614934.1"/>
</dbReference>
<dbReference type="FunFam" id="1.10.510.10:FF:000640">
    <property type="entry name" value="Serine/threonine-protein kinase PRR1"/>
    <property type="match status" value="1"/>
</dbReference>
<protein>
    <submittedName>
        <fullName evidence="5">Kinase-like protein</fullName>
    </submittedName>
</protein>
<accession>A0A3N2PZH9</accession>
<feature type="compositionally biased region" description="Pro residues" evidence="3">
    <location>
        <begin position="564"/>
        <end position="573"/>
    </location>
</feature>
<keyword evidence="6" id="KW-1185">Reference proteome</keyword>
<keyword evidence="2" id="KW-0067">ATP-binding</keyword>
<dbReference type="GO" id="GO:0035556">
    <property type="term" value="P:intracellular signal transduction"/>
    <property type="evidence" value="ECO:0007669"/>
    <property type="project" value="TreeGrafter"/>
</dbReference>
<dbReference type="GeneID" id="39583411"/>
<dbReference type="SUPFAM" id="SSF56112">
    <property type="entry name" value="Protein kinase-like (PK-like)"/>
    <property type="match status" value="1"/>
</dbReference>
<dbReference type="InterPro" id="IPR000719">
    <property type="entry name" value="Prot_kinase_dom"/>
</dbReference>
<feature type="compositionally biased region" description="Polar residues" evidence="3">
    <location>
        <begin position="311"/>
        <end position="336"/>
    </location>
</feature>